<dbReference type="InterPro" id="IPR011990">
    <property type="entry name" value="TPR-like_helical_dom_sf"/>
</dbReference>
<organism evidence="1">
    <name type="scientific">marine sediment metagenome</name>
    <dbReference type="NCBI Taxonomy" id="412755"/>
    <lineage>
        <taxon>unclassified sequences</taxon>
        <taxon>metagenomes</taxon>
        <taxon>ecological metagenomes</taxon>
    </lineage>
</organism>
<proteinExistence type="predicted"/>
<name>X1ET38_9ZZZZ</name>
<gene>
    <name evidence="1" type="ORF">S03H2_18047</name>
</gene>
<protein>
    <submittedName>
        <fullName evidence="1">Uncharacterized protein</fullName>
    </submittedName>
</protein>
<dbReference type="EMBL" id="BARU01009339">
    <property type="protein sequence ID" value="GAH35752.1"/>
    <property type="molecule type" value="Genomic_DNA"/>
</dbReference>
<evidence type="ECO:0000313" key="1">
    <source>
        <dbReference type="EMBL" id="GAH35752.1"/>
    </source>
</evidence>
<dbReference type="AlphaFoldDB" id="X1ET38"/>
<reference evidence="1" key="1">
    <citation type="journal article" date="2014" name="Front. Microbiol.">
        <title>High frequency of phylogenetically diverse reductive dehalogenase-homologous genes in deep subseafloor sedimentary metagenomes.</title>
        <authorList>
            <person name="Kawai M."/>
            <person name="Futagami T."/>
            <person name="Toyoda A."/>
            <person name="Takaki Y."/>
            <person name="Nishi S."/>
            <person name="Hori S."/>
            <person name="Arai W."/>
            <person name="Tsubouchi T."/>
            <person name="Morono Y."/>
            <person name="Uchiyama I."/>
            <person name="Ito T."/>
            <person name="Fujiyama A."/>
            <person name="Inagaki F."/>
            <person name="Takami H."/>
        </authorList>
    </citation>
    <scope>NUCLEOTIDE SEQUENCE</scope>
    <source>
        <strain evidence="1">Expedition CK06-06</strain>
    </source>
</reference>
<feature type="non-terminal residue" evidence="1">
    <location>
        <position position="1"/>
    </location>
</feature>
<comment type="caution">
    <text evidence="1">The sequence shown here is derived from an EMBL/GenBank/DDBJ whole genome shotgun (WGS) entry which is preliminary data.</text>
</comment>
<dbReference type="SUPFAM" id="SSF48452">
    <property type="entry name" value="TPR-like"/>
    <property type="match status" value="1"/>
</dbReference>
<accession>X1ET38</accession>
<sequence length="145" mass="17492">ELIDKIKNEIKGDKRVYLENCKNNYPEYVEVAQVLFKEYYKSMLKMLDEKKDPYTLYISKAIKFKDENDIDGEKKYLKLAIENNVDTPYTYERLSLLYSKHKDYQKAYEICKKWFDSPYWKIPNMATTSLKLLNKMEKLEAKLNK</sequence>
<dbReference type="Gene3D" id="1.25.40.10">
    <property type="entry name" value="Tetratricopeptide repeat domain"/>
    <property type="match status" value="1"/>
</dbReference>